<dbReference type="Pfam" id="PF08263">
    <property type="entry name" value="LRRNT_2"/>
    <property type="match status" value="2"/>
</dbReference>
<evidence type="ECO:0000313" key="16">
    <source>
        <dbReference type="EMBL" id="OAY74741.1"/>
    </source>
</evidence>
<keyword evidence="16" id="KW-0418">Kinase</keyword>
<accession>A0A199VCZ6</accession>
<feature type="chain" id="PRO_5008508304" evidence="13">
    <location>
        <begin position="25"/>
        <end position="1458"/>
    </location>
</feature>
<dbReference type="PROSITE" id="PS51450">
    <property type="entry name" value="LRR"/>
    <property type="match status" value="2"/>
</dbReference>
<dbReference type="FunFam" id="3.80.10.10:FF:000400">
    <property type="entry name" value="Nuclear pore complex protein NUP107"/>
    <property type="match status" value="1"/>
</dbReference>
<feature type="transmembrane region" description="Helical" evidence="12">
    <location>
        <begin position="467"/>
        <end position="489"/>
    </location>
</feature>
<evidence type="ECO:0000313" key="17">
    <source>
        <dbReference type="Proteomes" id="UP000092600"/>
    </source>
</evidence>
<feature type="non-terminal residue" evidence="16">
    <location>
        <position position="1458"/>
    </location>
</feature>
<evidence type="ECO:0000256" key="11">
    <source>
        <dbReference type="ARBA" id="ARBA00023180"/>
    </source>
</evidence>
<evidence type="ECO:0000256" key="2">
    <source>
        <dbReference type="ARBA" id="ARBA00009592"/>
    </source>
</evidence>
<evidence type="ECO:0000256" key="4">
    <source>
        <dbReference type="ARBA" id="ARBA00022614"/>
    </source>
</evidence>
<evidence type="ECO:0000256" key="5">
    <source>
        <dbReference type="ARBA" id="ARBA00022626"/>
    </source>
</evidence>
<feature type="domain" description="Leucine-rich repeat-containing N-terminal plant-type" evidence="14">
    <location>
        <begin position="521"/>
        <end position="557"/>
    </location>
</feature>
<keyword evidence="8" id="KW-0677">Repeat</keyword>
<dbReference type="GO" id="GO:0099402">
    <property type="term" value="P:plant organ development"/>
    <property type="evidence" value="ECO:0007669"/>
    <property type="project" value="UniProtKB-ARBA"/>
</dbReference>
<dbReference type="STRING" id="4615.A0A199VCZ6"/>
<dbReference type="PANTHER" id="PTHR48063">
    <property type="entry name" value="LRR RECEPTOR-LIKE KINASE"/>
    <property type="match status" value="1"/>
</dbReference>
<dbReference type="GO" id="GO:0016301">
    <property type="term" value="F:kinase activity"/>
    <property type="evidence" value="ECO:0007669"/>
    <property type="project" value="UniProtKB-KW"/>
</dbReference>
<evidence type="ECO:0000256" key="8">
    <source>
        <dbReference type="ARBA" id="ARBA00022737"/>
    </source>
</evidence>
<evidence type="ECO:0000259" key="15">
    <source>
        <dbReference type="Pfam" id="PF23598"/>
    </source>
</evidence>
<dbReference type="SMART" id="SM00369">
    <property type="entry name" value="LRR_TYP"/>
    <property type="match status" value="15"/>
</dbReference>
<dbReference type="PANTHER" id="PTHR48063:SF90">
    <property type="entry name" value="OS11G0565920 PROTEIN"/>
    <property type="match status" value="1"/>
</dbReference>
<keyword evidence="3" id="KW-1003">Cell membrane</keyword>
<comment type="caution">
    <text evidence="16">The sequence shown here is derived from an EMBL/GenBank/DDBJ whole genome shotgun (WGS) entry which is preliminary data.</text>
</comment>
<dbReference type="Proteomes" id="UP000092600">
    <property type="component" value="Unassembled WGS sequence"/>
</dbReference>
<keyword evidence="11" id="KW-0325">Glycoprotein</keyword>
<protein>
    <submittedName>
        <fullName evidence="16">LRR receptor-like serine/threonine-protein kinase GSO1</fullName>
    </submittedName>
</protein>
<feature type="signal peptide" evidence="13">
    <location>
        <begin position="1"/>
        <end position="24"/>
    </location>
</feature>
<name>A0A199VCZ6_ANACO</name>
<keyword evidence="16" id="KW-0675">Receptor</keyword>
<evidence type="ECO:0000256" key="12">
    <source>
        <dbReference type="SAM" id="Phobius"/>
    </source>
</evidence>
<dbReference type="Pfam" id="PF13855">
    <property type="entry name" value="LRR_8"/>
    <property type="match status" value="2"/>
</dbReference>
<keyword evidence="7 13" id="KW-0732">Signal</keyword>
<feature type="transmembrane region" description="Helical" evidence="12">
    <location>
        <begin position="1413"/>
        <end position="1435"/>
    </location>
</feature>
<evidence type="ECO:0000256" key="13">
    <source>
        <dbReference type="SAM" id="SignalP"/>
    </source>
</evidence>
<dbReference type="PRINTS" id="PR00019">
    <property type="entry name" value="LEURICHRPT"/>
</dbReference>
<evidence type="ECO:0000256" key="10">
    <source>
        <dbReference type="ARBA" id="ARBA00023136"/>
    </source>
</evidence>
<dbReference type="EMBL" id="LSRQ01002319">
    <property type="protein sequence ID" value="OAY74741.1"/>
    <property type="molecule type" value="Genomic_DNA"/>
</dbReference>
<dbReference type="FunFam" id="3.80.10.10:FF:000095">
    <property type="entry name" value="LRR receptor-like serine/threonine-protein kinase GSO1"/>
    <property type="match status" value="2"/>
</dbReference>
<dbReference type="Gene3D" id="3.80.10.10">
    <property type="entry name" value="Ribonuclease Inhibitor"/>
    <property type="match status" value="5"/>
</dbReference>
<keyword evidence="9 12" id="KW-1133">Transmembrane helix</keyword>
<dbReference type="InterPro" id="IPR055414">
    <property type="entry name" value="LRR_R13L4/SHOC2-like"/>
</dbReference>
<dbReference type="InterPro" id="IPR001611">
    <property type="entry name" value="Leu-rich_rpt"/>
</dbReference>
<evidence type="ECO:0000259" key="14">
    <source>
        <dbReference type="Pfam" id="PF08263"/>
    </source>
</evidence>
<reference evidence="16 17" key="1">
    <citation type="journal article" date="2016" name="DNA Res.">
        <title>The draft genome of MD-2 pineapple using hybrid error correction of long reads.</title>
        <authorList>
            <person name="Redwan R.M."/>
            <person name="Saidin A."/>
            <person name="Kumar S.V."/>
        </authorList>
    </citation>
    <scope>NUCLEOTIDE SEQUENCE [LARGE SCALE GENOMIC DNA]</scope>
    <source>
        <strain evidence="17">cv. MD2</strain>
        <tissue evidence="16">Leaf</tissue>
    </source>
</reference>
<proteinExistence type="inferred from homology"/>
<evidence type="ECO:0000256" key="6">
    <source>
        <dbReference type="ARBA" id="ARBA00022692"/>
    </source>
</evidence>
<dbReference type="Pfam" id="PF00560">
    <property type="entry name" value="LRR_1"/>
    <property type="match status" value="15"/>
</dbReference>
<evidence type="ECO:0000256" key="7">
    <source>
        <dbReference type="ARBA" id="ARBA00022729"/>
    </source>
</evidence>
<dbReference type="InterPro" id="IPR046956">
    <property type="entry name" value="RLP23-like"/>
</dbReference>
<feature type="domain" description="Leucine-rich repeat-containing N-terminal plant-type" evidence="14">
    <location>
        <begin position="31"/>
        <end position="68"/>
    </location>
</feature>
<dbReference type="FunFam" id="3.80.10.10:FF:000213">
    <property type="entry name" value="Tyrosine-sulfated glycopeptide receptor 1"/>
    <property type="match status" value="1"/>
</dbReference>
<evidence type="ECO:0000256" key="1">
    <source>
        <dbReference type="ARBA" id="ARBA00004251"/>
    </source>
</evidence>
<dbReference type="SUPFAM" id="SSF52058">
    <property type="entry name" value="L domain-like"/>
    <property type="match status" value="4"/>
</dbReference>
<gene>
    <name evidence="16" type="ORF">ACMD2_26543</name>
</gene>
<dbReference type="SUPFAM" id="SSF52047">
    <property type="entry name" value="RNI-like"/>
    <property type="match status" value="1"/>
</dbReference>
<evidence type="ECO:0000256" key="9">
    <source>
        <dbReference type="ARBA" id="ARBA00022989"/>
    </source>
</evidence>
<dbReference type="InterPro" id="IPR003591">
    <property type="entry name" value="Leu-rich_rpt_typical-subtyp"/>
</dbReference>
<keyword evidence="5" id="KW-1070">Brassinosteroid signaling pathway</keyword>
<keyword evidence="6 12" id="KW-0812">Transmembrane</keyword>
<comment type="similarity">
    <text evidence="2">Belongs to the RLP family.</text>
</comment>
<comment type="subcellular location">
    <subcellularLocation>
        <location evidence="1">Cell membrane</location>
        <topology evidence="1">Single-pass type I membrane protein</topology>
    </subcellularLocation>
</comment>
<feature type="domain" description="Disease resistance R13L4/SHOC-2-like LRR" evidence="15">
    <location>
        <begin position="682"/>
        <end position="821"/>
    </location>
</feature>
<dbReference type="GO" id="GO:0009653">
    <property type="term" value="P:anatomical structure morphogenesis"/>
    <property type="evidence" value="ECO:0007669"/>
    <property type="project" value="UniProtKB-ARBA"/>
</dbReference>
<dbReference type="Pfam" id="PF23598">
    <property type="entry name" value="LRR_14"/>
    <property type="match status" value="1"/>
</dbReference>
<evidence type="ECO:0000256" key="3">
    <source>
        <dbReference type="ARBA" id="ARBA00022475"/>
    </source>
</evidence>
<organism evidence="16 17">
    <name type="scientific">Ananas comosus</name>
    <name type="common">Pineapple</name>
    <name type="synonym">Ananas ananas</name>
    <dbReference type="NCBI Taxonomy" id="4615"/>
    <lineage>
        <taxon>Eukaryota</taxon>
        <taxon>Viridiplantae</taxon>
        <taxon>Streptophyta</taxon>
        <taxon>Embryophyta</taxon>
        <taxon>Tracheophyta</taxon>
        <taxon>Spermatophyta</taxon>
        <taxon>Magnoliopsida</taxon>
        <taxon>Liliopsida</taxon>
        <taxon>Poales</taxon>
        <taxon>Bromeliaceae</taxon>
        <taxon>Bromelioideae</taxon>
        <taxon>Ananas</taxon>
    </lineage>
</organism>
<dbReference type="FunFam" id="3.80.10.10:FF:000111">
    <property type="entry name" value="LRR receptor-like serine/threonine-protein kinase ERECTA"/>
    <property type="match status" value="1"/>
</dbReference>
<keyword evidence="4" id="KW-0433">Leucine-rich repeat</keyword>
<sequence length="1458" mass="161043">MGNRGLPYFFLLLLLLLFAPLSCSQSCDSIDLTALQGFVEGLQSSDLGWSFIGSSPSNCCTWVGISCDLGSVSVERVIGLDLSNKSLKGSVSSSLGGLDQLKQLNLSNNSLLRNNSLTGIIDHNFTALPRLKHLILGWNFLSGRIPPDLPNCLQMQTLNLAGNNLVGEIPPSFKNFTSLAILWLSGNNFSNLFSALQVLQSLPSLTHLALGKNFRGGEIMPSDGIQGFANTELLFIANCALSGSIPPWLANLTKLKIVIISGNHLTGTIPSWLGNLDNLFYLDVSNNSLTGEIPTSLTRMKSLAYGDSSQDIGIVIQRNSSGRFLQYSSFRPAIILSNNKLVGSILPEFNSLVNLHVLDLSFNDISGTIPDLSGMSNLESLDLSHNHLTGAIPPSLSRLHFLSSFNVAYNNLSGQIPTGGQFDTLNDPSIYIGNYYLCGPPTQNNCSNEELNPNPKRDNNIGREATWSYLAMGLGFATGLWGVCGILIFKKSWSDAYFRMINNVWLLGHHCILTSGCFEIEREALLTFKAAIIDTRGRLSSWAGRDCCSTWKGVVCDNNTGHVVKLNLRNNMYANWSDYSLRGEINPSLLVLSHLSRLDLSWNDFGGISVPKFIGSLKSLMHLDLSGSNFSGKIPEQLGNLSNLRYLDLSDSSFICIIPPQFSNLSRLHTLLLGGAFAFNEPCVGDLSWLSQLSSIRVLDLSMLNLSNATDWLEVVNMLHSVTELSLSECRLTKIPTSLSYVNFTSLKFLDISFNGPFNTTLPTWLWNLTKLSYLYLGNSGFHGKIPDSLGNLTSLNTLWLDSNNFEGSIPTSIQNMCNLVRIDLSSAGIDGDIAELGPLHCPWKNMETLILGNNKLHGSLFGWLEEMKNLSYLDLSNNSLAGPVPTGIGRLSNLQILELSYNSLQGVISEAHFANLSNLNYLSLGSNSLIIDVDNKWIPPFQLEGIMLGSCQFSHHQFPAWLRWQMQIYNLNLSNTGIRDTVPEWFWNLPYQYLDLSHNQIRGKLPMSLQFTSLDTLILRSNKLEGPIPSLPTMLATLDLSENSISGPFLSPISNMSQLYYLLLSSNQINGSIPSNICKLKYLVVLDLSNNSLSGELPQCWNNSSLLVLDLSNNNLAGEIPPSIGSLSSLTLLHLNNNTFYGELPLELQHCNNLLFLDLSNNKLTGKIPRWIGENLQDLVILQLRSNMFVGEIPSELGRLAYLQFLDLAHNNLTGSIPRSFGNFSAMIYHTIHSYDGKGFSVDEWTFTYFDYSNNLLVVIHGEEYQYSTTIYLLKIMDLSENNLSGQIPEEIVALAILRSLNLSGNHLTGMIPERLGDMRSLESLDLSLNELQGAIPQSLSALTFLNYLNLSYNNLSGRIPTGNQLSTLDNPSIYIGNTYLCGPPTGKNCTENETMPNDVGNDYPDGSKSTWPYLSIGLGFVAGFWSVCGILIFKESWSSIYFQMIDRLYDKLYVMI</sequence>
<dbReference type="InterPro" id="IPR013210">
    <property type="entry name" value="LRR_N_plant-typ"/>
</dbReference>
<dbReference type="InterPro" id="IPR032675">
    <property type="entry name" value="LRR_dom_sf"/>
</dbReference>
<dbReference type="GO" id="GO:0009742">
    <property type="term" value="P:brassinosteroid mediated signaling pathway"/>
    <property type="evidence" value="ECO:0007669"/>
    <property type="project" value="UniProtKB-KW"/>
</dbReference>
<dbReference type="GO" id="GO:0005886">
    <property type="term" value="C:plasma membrane"/>
    <property type="evidence" value="ECO:0007669"/>
    <property type="project" value="UniProtKB-SubCell"/>
</dbReference>
<dbReference type="SMART" id="SM00365">
    <property type="entry name" value="LRR_SD22"/>
    <property type="match status" value="6"/>
</dbReference>
<keyword evidence="10 12" id="KW-0472">Membrane</keyword>
<keyword evidence="16" id="KW-0808">Transferase</keyword>